<feature type="region of interest" description="Disordered" evidence="11">
    <location>
        <begin position="267"/>
        <end position="289"/>
    </location>
</feature>
<gene>
    <name evidence="17" type="ORF">C5167_039059</name>
</gene>
<dbReference type="InterPro" id="IPR041983">
    <property type="entry name" value="ADA2-like_ZZ"/>
</dbReference>
<evidence type="ECO:0000259" key="15">
    <source>
        <dbReference type="PROSITE" id="PS51293"/>
    </source>
</evidence>
<feature type="compositionally biased region" description="Polar residues" evidence="11">
    <location>
        <begin position="267"/>
        <end position="278"/>
    </location>
</feature>
<dbReference type="GO" id="GO:0003677">
    <property type="term" value="F:DNA binding"/>
    <property type="evidence" value="ECO:0007669"/>
    <property type="project" value="UniProtKB-KW"/>
</dbReference>
<dbReference type="FunFam" id="1.10.10.10:FF:000087">
    <property type="entry name" value="Transcriptional adapter 2"/>
    <property type="match status" value="1"/>
</dbReference>
<feature type="compositionally biased region" description="Low complexity" evidence="11">
    <location>
        <begin position="512"/>
        <end position="529"/>
    </location>
</feature>
<dbReference type="Pfam" id="PF25299">
    <property type="entry name" value="ZZ_ADA2"/>
    <property type="match status" value="1"/>
</dbReference>
<organism evidence="17 18">
    <name type="scientific">Papaver somniferum</name>
    <name type="common">Opium poppy</name>
    <dbReference type="NCBI Taxonomy" id="3469"/>
    <lineage>
        <taxon>Eukaryota</taxon>
        <taxon>Viridiplantae</taxon>
        <taxon>Streptophyta</taxon>
        <taxon>Embryophyta</taxon>
        <taxon>Tracheophyta</taxon>
        <taxon>Spermatophyta</taxon>
        <taxon>Magnoliopsida</taxon>
        <taxon>Ranunculales</taxon>
        <taxon>Papaveraceae</taxon>
        <taxon>Papaveroideae</taxon>
        <taxon>Papaver</taxon>
    </lineage>
</organism>
<evidence type="ECO:0000256" key="4">
    <source>
        <dbReference type="ARBA" id="ARBA00022833"/>
    </source>
</evidence>
<dbReference type="InterPro" id="IPR017884">
    <property type="entry name" value="SANT_dom"/>
</dbReference>
<evidence type="ECO:0000256" key="1">
    <source>
        <dbReference type="ARBA" id="ARBA00004123"/>
    </source>
</evidence>
<keyword evidence="3 10" id="KW-0863">Zinc-finger</keyword>
<evidence type="ECO:0000256" key="7">
    <source>
        <dbReference type="ARBA" id="ARBA00023163"/>
    </source>
</evidence>
<dbReference type="Gene3D" id="3.30.60.90">
    <property type="match status" value="1"/>
</dbReference>
<dbReference type="SUPFAM" id="SSF46689">
    <property type="entry name" value="Homeodomain-like"/>
    <property type="match status" value="2"/>
</dbReference>
<dbReference type="InterPro" id="IPR001005">
    <property type="entry name" value="SANT/Myb"/>
</dbReference>
<evidence type="ECO:0000259" key="12">
    <source>
        <dbReference type="PROSITE" id="PS50090"/>
    </source>
</evidence>
<feature type="domain" description="Myb-like" evidence="12">
    <location>
        <begin position="110"/>
        <end position="153"/>
    </location>
</feature>
<evidence type="ECO:0000256" key="6">
    <source>
        <dbReference type="ARBA" id="ARBA00023125"/>
    </source>
</evidence>
<feature type="region of interest" description="Disordered" evidence="11">
    <location>
        <begin position="476"/>
        <end position="530"/>
    </location>
</feature>
<evidence type="ECO:0000256" key="2">
    <source>
        <dbReference type="ARBA" id="ARBA00022723"/>
    </source>
</evidence>
<dbReference type="Gene3D" id="1.10.10.60">
    <property type="entry name" value="Homeodomain-like"/>
    <property type="match status" value="1"/>
</dbReference>
<evidence type="ECO:0000259" key="13">
    <source>
        <dbReference type="PROSITE" id="PS50135"/>
    </source>
</evidence>
<dbReference type="SMART" id="SM00717">
    <property type="entry name" value="SANT"/>
    <property type="match status" value="1"/>
</dbReference>
<dbReference type="Gramene" id="RZC46114">
    <property type="protein sequence ID" value="RZC46114"/>
    <property type="gene ID" value="C5167_039059"/>
</dbReference>
<accession>A0A4Y7IBA2</accession>
<keyword evidence="4" id="KW-0862">Zinc</keyword>
<dbReference type="Pfam" id="PF00249">
    <property type="entry name" value="Myb_DNA-binding"/>
    <property type="match status" value="1"/>
</dbReference>
<evidence type="ECO:0000259" key="16">
    <source>
        <dbReference type="PROSITE" id="PS51294"/>
    </source>
</evidence>
<dbReference type="GO" id="GO:0005634">
    <property type="term" value="C:nucleus"/>
    <property type="evidence" value="ECO:0007669"/>
    <property type="project" value="UniProtKB-SubCell"/>
</dbReference>
<dbReference type="SUPFAM" id="SSF57850">
    <property type="entry name" value="RING/U-box"/>
    <property type="match status" value="1"/>
</dbReference>
<dbReference type="PANTHER" id="PTHR12374:SF20">
    <property type="entry name" value="TRANSCRIPTIONAL ADAPTER 2-ALPHA"/>
    <property type="match status" value="1"/>
</dbReference>
<dbReference type="GO" id="GO:0006338">
    <property type="term" value="P:chromatin remodeling"/>
    <property type="evidence" value="ECO:0007669"/>
    <property type="project" value="TreeGrafter"/>
</dbReference>
<dbReference type="Pfam" id="PF22941">
    <property type="entry name" value="TADA2A-like_3rd"/>
    <property type="match status" value="1"/>
</dbReference>
<dbReference type="PROSITE" id="PS50135">
    <property type="entry name" value="ZF_ZZ_2"/>
    <property type="match status" value="1"/>
</dbReference>
<evidence type="ECO:0000313" key="17">
    <source>
        <dbReference type="EMBL" id="RZC46114.1"/>
    </source>
</evidence>
<evidence type="ECO:0000256" key="3">
    <source>
        <dbReference type="ARBA" id="ARBA00022771"/>
    </source>
</evidence>
<dbReference type="GO" id="GO:0006357">
    <property type="term" value="P:regulation of transcription by RNA polymerase II"/>
    <property type="evidence" value="ECO:0007669"/>
    <property type="project" value="InterPro"/>
</dbReference>
<dbReference type="OMA" id="RDDIRVF"/>
<feature type="domain" description="SWIRM" evidence="14">
    <location>
        <begin position="523"/>
        <end position="618"/>
    </location>
</feature>
<keyword evidence="5 9" id="KW-0805">Transcription regulation</keyword>
<keyword evidence="8 9" id="KW-0539">Nucleus</keyword>
<dbReference type="PIRSF" id="PIRSF025024">
    <property type="entry name" value="Transcriptional_adaptor_2"/>
    <property type="match status" value="1"/>
</dbReference>
<dbReference type="GO" id="GO:0003682">
    <property type="term" value="F:chromatin binding"/>
    <property type="evidence" value="ECO:0007669"/>
    <property type="project" value="TreeGrafter"/>
</dbReference>
<dbReference type="PANTHER" id="PTHR12374">
    <property type="entry name" value="TRANSCRIPTIONAL ADAPTOR 2 ADA2 -RELATED"/>
    <property type="match status" value="1"/>
</dbReference>
<dbReference type="SMART" id="SM00291">
    <property type="entry name" value="ZnF_ZZ"/>
    <property type="match status" value="1"/>
</dbReference>
<dbReference type="InterPro" id="IPR043145">
    <property type="entry name" value="Znf_ZZ_sf"/>
</dbReference>
<keyword evidence="2" id="KW-0479">Metal-binding</keyword>
<dbReference type="InterPro" id="IPR016827">
    <property type="entry name" value="Ada2/TADA2"/>
</dbReference>
<feature type="domain" description="SANT" evidence="15">
    <location>
        <begin position="105"/>
        <end position="157"/>
    </location>
</feature>
<dbReference type="CDD" id="cd00167">
    <property type="entry name" value="SANT"/>
    <property type="match status" value="1"/>
</dbReference>
<dbReference type="InterPro" id="IPR055141">
    <property type="entry name" value="TADA2A_B-like_dom"/>
</dbReference>
<evidence type="ECO:0000256" key="9">
    <source>
        <dbReference type="PIRNR" id="PIRNR025024"/>
    </source>
</evidence>
<dbReference type="PROSITE" id="PS51293">
    <property type="entry name" value="SANT"/>
    <property type="match status" value="1"/>
</dbReference>
<keyword evidence="18" id="KW-1185">Reference proteome</keyword>
<dbReference type="InterPro" id="IPR036388">
    <property type="entry name" value="WH-like_DNA-bd_sf"/>
</dbReference>
<feature type="domain" description="HTH myb-type" evidence="16">
    <location>
        <begin position="110"/>
        <end position="157"/>
    </location>
</feature>
<keyword evidence="6" id="KW-0238">DNA-binding</keyword>
<comment type="subcellular location">
    <subcellularLocation>
        <location evidence="1 9">Nucleus</location>
    </subcellularLocation>
</comment>
<evidence type="ECO:0000256" key="8">
    <source>
        <dbReference type="ARBA" id="ARBA00023242"/>
    </source>
</evidence>
<dbReference type="PROSITE" id="PS01357">
    <property type="entry name" value="ZF_ZZ_1"/>
    <property type="match status" value="1"/>
</dbReference>
<sequence length="623" mass="68632">MGRSRVPRSIVIEDLSGRTRRSKRLVSSIAENSEFAAAGQGTNEGERALFHCNYCNKDVTGKIRIKCAVCPDFDLCLECFSVGAEITPHKSNHPYRVMDKLSFPLICPDWNADEEMLLVEGLEMYGFGNWEEVAEHAGTKSRDQCLDHYNSAYMNSPCFPLPDMSYTAGKNRDELLAVAKEQEDANKASTGVPSVTVAELSLQEQPTFSPALKTVEAEAVADVGSGIKGSNSLAVTDGTTKTASNIGRVKDIAPDANTGKVLTHFPNMSSASSATSPVDRSVGVKKPKALSNKGPFLPEVSGYNPKRREFDPAYDNEAEKSIADLEFKDTDTADEREIKLRMLHIYNQRIAERKRRMDFILERGLLYPDPLVKDLDPEERELYEKYKVFMRFHSKEEHDELIEVVIAEHRARKRIQELEEARAAGCRTSAQADKYHAIKKKLIAEEKARMNQEGSRQVAGVSGKVLFKAGVPGHATMEPDNINSPQGVGGGPVGSASFEAGGSSGDPNHHPSTIVSGSASSSSSSTSSINRWDITGLPGAELLSGPEKRLCMEIKLIPNHYLKMLEAMSIQIYRGGITKKSDAYRFFNMDPNKVDKIYDMLVRKGIASHTNAVEIVTTSWMVV</sequence>
<dbReference type="InterPro" id="IPR000433">
    <property type="entry name" value="Znf_ZZ"/>
</dbReference>
<evidence type="ECO:0000256" key="11">
    <source>
        <dbReference type="SAM" id="MobiDB-lite"/>
    </source>
</evidence>
<dbReference type="EMBL" id="CM010715">
    <property type="protein sequence ID" value="RZC46114.1"/>
    <property type="molecule type" value="Genomic_DNA"/>
</dbReference>
<dbReference type="GO" id="GO:0003713">
    <property type="term" value="F:transcription coactivator activity"/>
    <property type="evidence" value="ECO:0007669"/>
    <property type="project" value="InterPro"/>
</dbReference>
<evidence type="ECO:0000256" key="5">
    <source>
        <dbReference type="ARBA" id="ARBA00023015"/>
    </source>
</evidence>
<evidence type="ECO:0000313" key="18">
    <source>
        <dbReference type="Proteomes" id="UP000316621"/>
    </source>
</evidence>
<dbReference type="InterPro" id="IPR009057">
    <property type="entry name" value="Homeodomain-like_sf"/>
</dbReference>
<dbReference type="InterPro" id="IPR017930">
    <property type="entry name" value="Myb_dom"/>
</dbReference>
<protein>
    <recommendedName>
        <fullName evidence="9">Transcriptional adapter</fullName>
    </recommendedName>
</protein>
<dbReference type="FunFam" id="1.10.10.60:FF:000115">
    <property type="entry name" value="Transcriptional adapter 2"/>
    <property type="match status" value="1"/>
</dbReference>
<reference evidence="17 18" key="1">
    <citation type="journal article" date="2018" name="Science">
        <title>The opium poppy genome and morphinan production.</title>
        <authorList>
            <person name="Guo L."/>
            <person name="Winzer T."/>
            <person name="Yang X."/>
            <person name="Li Y."/>
            <person name="Ning Z."/>
            <person name="He Z."/>
            <person name="Teodor R."/>
            <person name="Lu Y."/>
            <person name="Bowser T.A."/>
            <person name="Graham I.A."/>
            <person name="Ye K."/>
        </authorList>
    </citation>
    <scope>NUCLEOTIDE SEQUENCE [LARGE SCALE GENOMIC DNA]</scope>
    <source>
        <strain evidence="18">cv. HN1</strain>
        <tissue evidence="17">Leaves</tissue>
    </source>
</reference>
<dbReference type="CDD" id="cd02335">
    <property type="entry name" value="ZZ_ADA2"/>
    <property type="match status" value="1"/>
</dbReference>
<dbReference type="PROSITE" id="PS51294">
    <property type="entry name" value="HTH_MYB"/>
    <property type="match status" value="1"/>
</dbReference>
<dbReference type="PROSITE" id="PS50934">
    <property type="entry name" value="SWIRM"/>
    <property type="match status" value="1"/>
</dbReference>
<dbReference type="FunFam" id="3.30.60.90:FF:000013">
    <property type="entry name" value="Transcriptional adapter"/>
    <property type="match status" value="1"/>
</dbReference>
<dbReference type="InterPro" id="IPR007526">
    <property type="entry name" value="SWIRM"/>
</dbReference>
<evidence type="ECO:0000256" key="10">
    <source>
        <dbReference type="PROSITE-ProRule" id="PRU00228"/>
    </source>
</evidence>
<dbReference type="Gene3D" id="1.10.10.10">
    <property type="entry name" value="Winged helix-like DNA-binding domain superfamily/Winged helix DNA-binding domain"/>
    <property type="match status" value="1"/>
</dbReference>
<dbReference type="GO" id="GO:0008270">
    <property type="term" value="F:zinc ion binding"/>
    <property type="evidence" value="ECO:0007669"/>
    <property type="project" value="UniProtKB-KW"/>
</dbReference>
<evidence type="ECO:0000259" key="14">
    <source>
        <dbReference type="PROSITE" id="PS50934"/>
    </source>
</evidence>
<proteinExistence type="predicted"/>
<dbReference type="Proteomes" id="UP000316621">
    <property type="component" value="Chromosome 1"/>
</dbReference>
<feature type="domain" description="ZZ-type" evidence="13">
    <location>
        <begin position="47"/>
        <end position="103"/>
    </location>
</feature>
<name>A0A4Y7IBA2_PAPSO</name>
<keyword evidence="7 9" id="KW-0804">Transcription</keyword>
<dbReference type="AlphaFoldDB" id="A0A4Y7IBA2"/>
<dbReference type="STRING" id="3469.A0A4Y7IBA2"/>
<dbReference type="PROSITE" id="PS50090">
    <property type="entry name" value="MYB_LIKE"/>
    <property type="match status" value="1"/>
</dbReference>